<dbReference type="AlphaFoldDB" id="A0A7W9SU32"/>
<reference evidence="1 2" key="1">
    <citation type="submission" date="2020-08" db="EMBL/GenBank/DDBJ databases">
        <title>Genomic Encyclopedia of Type Strains, Phase IV (KMG-IV): sequencing the most valuable type-strain genomes for metagenomic binning, comparative biology and taxonomic classification.</title>
        <authorList>
            <person name="Goeker M."/>
        </authorList>
    </citation>
    <scope>NUCLEOTIDE SEQUENCE [LARGE SCALE GENOMIC DNA]</scope>
    <source>
        <strain evidence="1 2">DSM 23562</strain>
    </source>
</reference>
<dbReference type="Proteomes" id="UP000520814">
    <property type="component" value="Unassembled WGS sequence"/>
</dbReference>
<organism evidence="1 2">
    <name type="scientific">Armatimonas rosea</name>
    <dbReference type="NCBI Taxonomy" id="685828"/>
    <lineage>
        <taxon>Bacteria</taxon>
        <taxon>Bacillati</taxon>
        <taxon>Armatimonadota</taxon>
        <taxon>Armatimonadia</taxon>
        <taxon>Armatimonadales</taxon>
        <taxon>Armatimonadaceae</taxon>
        <taxon>Armatimonas</taxon>
    </lineage>
</organism>
<evidence type="ECO:0000313" key="2">
    <source>
        <dbReference type="Proteomes" id="UP000520814"/>
    </source>
</evidence>
<comment type="caution">
    <text evidence="1">The sequence shown here is derived from an EMBL/GenBank/DDBJ whole genome shotgun (WGS) entry which is preliminary data.</text>
</comment>
<name>A0A7W9SU32_ARMRO</name>
<proteinExistence type="predicted"/>
<sequence>MNTSLLRAPKPRLAVLLTQYGATSHGICYCTKLLEGKQFDDHFEPPQCEVVAMHLMEVASNDIGLATAKKHGVPLYPSVATALCCGGDTLAVDGVVIIGEHGTYPLNEKGQQLYPRRELFDQVVSVFRQSGRVVPVFNDKHLSWNWTWAKYMWRTIQELKIPWMAGSSLPFAKFEPLVPLPQGKLDHVVAVGYGGLESYGFHSIETGQRIVENRPGGETGVKSVQVLSGAAVWEAHHQGRWPKEIADAALGSLKKPTGKPQDYTKDVYAYDIEYRDGQRMTVLMPNGYSQEFAFGYRERGKKEIVAASYFLDEVPRLKHFSATVRALEEMYLTGRPTAPSARTTLTTGILAYGIESHFQNGVKLETPDLNISYKPIPTPAHWKEVLR</sequence>
<keyword evidence="2" id="KW-1185">Reference proteome</keyword>
<evidence type="ECO:0000313" key="1">
    <source>
        <dbReference type="EMBL" id="MBB6052835.1"/>
    </source>
</evidence>
<dbReference type="EMBL" id="JACHGW010000004">
    <property type="protein sequence ID" value="MBB6052835.1"/>
    <property type="molecule type" value="Genomic_DNA"/>
</dbReference>
<gene>
    <name evidence="1" type="ORF">HNQ39_004656</name>
</gene>
<dbReference type="RefSeq" id="WP_184202506.1">
    <property type="nucleotide sequence ID" value="NZ_JACHGW010000004.1"/>
</dbReference>
<accession>A0A7W9SU32</accession>
<protein>
    <submittedName>
        <fullName evidence="1">Uncharacterized protein</fullName>
    </submittedName>
</protein>